<dbReference type="Pfam" id="PF00496">
    <property type="entry name" value="SBP_bac_5"/>
    <property type="match status" value="1"/>
</dbReference>
<dbReference type="Proteomes" id="UP001139207">
    <property type="component" value="Unassembled WGS sequence"/>
</dbReference>
<proteinExistence type="predicted"/>
<dbReference type="RefSeq" id="WP_244805021.1">
    <property type="nucleotide sequence ID" value="NZ_JALIEA010000017.1"/>
</dbReference>
<comment type="caution">
    <text evidence="4">The sequence shown here is derived from an EMBL/GenBank/DDBJ whole genome shotgun (WGS) entry which is preliminary data.</text>
</comment>
<dbReference type="GO" id="GO:0015833">
    <property type="term" value="P:peptide transport"/>
    <property type="evidence" value="ECO:0007669"/>
    <property type="project" value="TreeGrafter"/>
</dbReference>
<sequence>MKQFNRSRRRSSSVIAVASVATVCGLVLSGCQADPGDAPTVDDAEEAVDAQRGGSGDGHGGDGGGAVPKELRTITVGVDRIPADLNPHLVASRSMLTSAVADLTMPSAFTVDDDGLRTVLNSDLLDAVDVLAGGEDAPTKVRYTLADGAQWSDGTPISGSDFHYLWQQVTTMPGTTDNAGYGDIADLEVSAGGNTVTVTFTRPQQDWRELFTHLLPSHIYGAEGRNFTTVLGTLPAASGGVYTVRQFDPGRGNLVLERNTRYWGTSPARTDRVVFSESGDLDTATQMLRAGQFQMLTTRGGAVTGESLDSLPAVGATTVDLDTRLDLVPNVAAGRLETADARRALLSTVDADKVARLVTGDPAAAAPDSGPGAFHGHGAVEDAAGVIGATRSDPLRIAADTLDDEAVEAARRVVDQLITAGVPATVVTPTASDLYSAFLPRGQVDAVIARQDLERTRTDLRSGFSCDAADRPVQSASQELPTESDLATGTATEPGAASETESGSATPSGTSSASSASSSESGADAEASAPNARASNVSGFCDAELDGLLLEGSDAQITDYLSGQALALPLIGDRVVVGRSADLVGPPGRIASWPVGERSGPFVSVAEWFRAGARTTGEGNTGDENAGDETGADTDTTGKADNE</sequence>
<feature type="signal peptide" evidence="2">
    <location>
        <begin position="1"/>
        <end position="33"/>
    </location>
</feature>
<feature type="compositionally biased region" description="Gly residues" evidence="1">
    <location>
        <begin position="53"/>
        <end position="66"/>
    </location>
</feature>
<dbReference type="EMBL" id="JALIEA010000017">
    <property type="protein sequence ID" value="MCJ7859292.1"/>
    <property type="molecule type" value="Genomic_DNA"/>
</dbReference>
<dbReference type="GO" id="GO:1904680">
    <property type="term" value="F:peptide transmembrane transporter activity"/>
    <property type="evidence" value="ECO:0007669"/>
    <property type="project" value="TreeGrafter"/>
</dbReference>
<dbReference type="PROSITE" id="PS51257">
    <property type="entry name" value="PROKAR_LIPOPROTEIN"/>
    <property type="match status" value="1"/>
</dbReference>
<feature type="compositionally biased region" description="Polar residues" evidence="1">
    <location>
        <begin position="474"/>
        <end position="491"/>
    </location>
</feature>
<evidence type="ECO:0000256" key="1">
    <source>
        <dbReference type="SAM" id="MobiDB-lite"/>
    </source>
</evidence>
<dbReference type="PANTHER" id="PTHR30290:SF65">
    <property type="entry name" value="MONOACYL PHOSPHATIDYLINOSITOL TETRAMANNOSIDE-BINDING PROTEIN LPQW-RELATED"/>
    <property type="match status" value="1"/>
</dbReference>
<organism evidence="4 5">
    <name type="scientific">Corynebacterium kalidii</name>
    <dbReference type="NCBI Taxonomy" id="2931982"/>
    <lineage>
        <taxon>Bacteria</taxon>
        <taxon>Bacillati</taxon>
        <taxon>Actinomycetota</taxon>
        <taxon>Actinomycetes</taxon>
        <taxon>Mycobacteriales</taxon>
        <taxon>Corynebacteriaceae</taxon>
        <taxon>Corynebacterium</taxon>
    </lineage>
</organism>
<feature type="region of interest" description="Disordered" evidence="1">
    <location>
        <begin position="36"/>
        <end position="68"/>
    </location>
</feature>
<feature type="domain" description="Solute-binding protein family 5" evidence="3">
    <location>
        <begin position="139"/>
        <end position="377"/>
    </location>
</feature>
<feature type="compositionally biased region" description="Low complexity" evidence="1">
    <location>
        <begin position="493"/>
        <end position="530"/>
    </location>
</feature>
<evidence type="ECO:0000313" key="4">
    <source>
        <dbReference type="EMBL" id="MCJ7859292.1"/>
    </source>
</evidence>
<feature type="region of interest" description="Disordered" evidence="1">
    <location>
        <begin position="613"/>
        <end position="643"/>
    </location>
</feature>
<feature type="region of interest" description="Disordered" evidence="1">
    <location>
        <begin position="464"/>
        <end position="534"/>
    </location>
</feature>
<name>A0A9X1WMH3_9CORY</name>
<protein>
    <submittedName>
        <fullName evidence="4">ABC transporter substrate-binding protein</fullName>
    </submittedName>
</protein>
<evidence type="ECO:0000259" key="3">
    <source>
        <dbReference type="Pfam" id="PF00496"/>
    </source>
</evidence>
<evidence type="ECO:0000313" key="5">
    <source>
        <dbReference type="Proteomes" id="UP001139207"/>
    </source>
</evidence>
<dbReference type="Gene3D" id="3.10.105.10">
    <property type="entry name" value="Dipeptide-binding Protein, Domain 3"/>
    <property type="match status" value="1"/>
</dbReference>
<dbReference type="InterPro" id="IPR000914">
    <property type="entry name" value="SBP_5_dom"/>
</dbReference>
<keyword evidence="5" id="KW-1185">Reference proteome</keyword>
<reference evidence="4" key="1">
    <citation type="submission" date="2022-04" db="EMBL/GenBank/DDBJ databases">
        <title>Corynebacterium kalidii LD5P10.</title>
        <authorList>
            <person name="Sun J.Q."/>
        </authorList>
    </citation>
    <scope>NUCLEOTIDE SEQUENCE</scope>
    <source>
        <strain evidence="4">LD5P10</strain>
    </source>
</reference>
<evidence type="ECO:0000256" key="2">
    <source>
        <dbReference type="SAM" id="SignalP"/>
    </source>
</evidence>
<dbReference type="InterPro" id="IPR039424">
    <property type="entry name" value="SBP_5"/>
</dbReference>
<gene>
    <name evidence="4" type="ORF">MUN33_11310</name>
</gene>
<dbReference type="Gene3D" id="3.40.190.10">
    <property type="entry name" value="Periplasmic binding protein-like II"/>
    <property type="match status" value="1"/>
</dbReference>
<dbReference type="SUPFAM" id="SSF53850">
    <property type="entry name" value="Periplasmic binding protein-like II"/>
    <property type="match status" value="1"/>
</dbReference>
<dbReference type="Gene3D" id="3.90.76.10">
    <property type="entry name" value="Dipeptide-binding Protein, Domain 1"/>
    <property type="match status" value="1"/>
</dbReference>
<feature type="chain" id="PRO_5040991662" evidence="2">
    <location>
        <begin position="34"/>
        <end position="643"/>
    </location>
</feature>
<dbReference type="AlphaFoldDB" id="A0A9X1WMH3"/>
<keyword evidence="2" id="KW-0732">Signal</keyword>
<dbReference type="PANTHER" id="PTHR30290">
    <property type="entry name" value="PERIPLASMIC BINDING COMPONENT OF ABC TRANSPORTER"/>
    <property type="match status" value="1"/>
</dbReference>
<accession>A0A9X1WMH3</accession>